<dbReference type="GO" id="GO:0005524">
    <property type="term" value="F:ATP binding"/>
    <property type="evidence" value="ECO:0007669"/>
    <property type="project" value="UniProtKB-KW"/>
</dbReference>
<keyword evidence="3 7" id="KW-0812">Transmembrane</keyword>
<evidence type="ECO:0000256" key="1">
    <source>
        <dbReference type="ARBA" id="ARBA00004651"/>
    </source>
</evidence>
<feature type="compositionally biased region" description="Polar residues" evidence="6">
    <location>
        <begin position="329"/>
        <end position="356"/>
    </location>
</feature>
<dbReference type="PANTHER" id="PTHR30482:SF17">
    <property type="entry name" value="ABC TRANSPORTER ATP-BINDING PROTEIN"/>
    <property type="match status" value="1"/>
</dbReference>
<keyword evidence="4 7" id="KW-1133">Transmembrane helix</keyword>
<reference evidence="8 9" key="1">
    <citation type="submission" date="2019-08" db="EMBL/GenBank/DDBJ databases">
        <title>Hyperibacter terrae gen. nov., sp. nov. and Hyperibacter viscosus sp. nov., two new members in the family Rhodospirillaceae isolated from the rhizosphere of Hypericum perforatum.</title>
        <authorList>
            <person name="Noviana Z."/>
        </authorList>
    </citation>
    <scope>NUCLEOTIDE SEQUENCE [LARGE SCALE GENOMIC DNA]</scope>
    <source>
        <strain evidence="8 9">R5959</strain>
    </source>
</reference>
<evidence type="ECO:0000256" key="3">
    <source>
        <dbReference type="ARBA" id="ARBA00022692"/>
    </source>
</evidence>
<dbReference type="Proteomes" id="UP000325797">
    <property type="component" value="Chromosome"/>
</dbReference>
<evidence type="ECO:0000256" key="2">
    <source>
        <dbReference type="ARBA" id="ARBA00022475"/>
    </source>
</evidence>
<dbReference type="RefSeq" id="WP_151115494.1">
    <property type="nucleotide sequence ID" value="NZ_CP042582.1"/>
</dbReference>
<feature type="transmembrane region" description="Helical" evidence="7">
    <location>
        <begin position="6"/>
        <end position="25"/>
    </location>
</feature>
<evidence type="ECO:0000313" key="9">
    <source>
        <dbReference type="Proteomes" id="UP000325797"/>
    </source>
</evidence>
<feature type="transmembrane region" description="Helical" evidence="7">
    <location>
        <begin position="213"/>
        <end position="235"/>
    </location>
</feature>
<feature type="transmembrane region" description="Helical" evidence="7">
    <location>
        <begin position="153"/>
        <end position="179"/>
    </location>
</feature>
<keyword evidence="8" id="KW-0067">ATP-binding</keyword>
<dbReference type="Pfam" id="PF02653">
    <property type="entry name" value="BPD_transp_2"/>
    <property type="match status" value="1"/>
</dbReference>
<dbReference type="PANTHER" id="PTHR30482">
    <property type="entry name" value="HIGH-AFFINITY BRANCHED-CHAIN AMINO ACID TRANSPORT SYSTEM PERMEASE"/>
    <property type="match status" value="1"/>
</dbReference>
<accession>A0A5J6MV56</accession>
<evidence type="ECO:0000256" key="4">
    <source>
        <dbReference type="ARBA" id="ARBA00022989"/>
    </source>
</evidence>
<feature type="region of interest" description="Disordered" evidence="6">
    <location>
        <begin position="324"/>
        <end position="356"/>
    </location>
</feature>
<evidence type="ECO:0000256" key="6">
    <source>
        <dbReference type="SAM" id="MobiDB-lite"/>
    </source>
</evidence>
<feature type="transmembrane region" description="Helical" evidence="7">
    <location>
        <begin position="287"/>
        <end position="308"/>
    </location>
</feature>
<feature type="transmembrane region" description="Helical" evidence="7">
    <location>
        <begin position="56"/>
        <end position="75"/>
    </location>
</feature>
<feature type="transmembrane region" description="Helical" evidence="7">
    <location>
        <begin position="113"/>
        <end position="132"/>
    </location>
</feature>
<proteinExistence type="predicted"/>
<dbReference type="CDD" id="cd06581">
    <property type="entry name" value="TM_PBP1_LivM_like"/>
    <property type="match status" value="1"/>
</dbReference>
<dbReference type="InterPro" id="IPR001851">
    <property type="entry name" value="ABC_transp_permease"/>
</dbReference>
<feature type="transmembrane region" description="Helical" evidence="7">
    <location>
        <begin position="247"/>
        <end position="275"/>
    </location>
</feature>
<keyword evidence="8" id="KW-0547">Nucleotide-binding</keyword>
<feature type="transmembrane region" description="Helical" evidence="7">
    <location>
        <begin position="87"/>
        <end position="107"/>
    </location>
</feature>
<dbReference type="InterPro" id="IPR043428">
    <property type="entry name" value="LivM-like"/>
</dbReference>
<name>A0A5J6MV56_9PROT</name>
<dbReference type="GO" id="GO:0005886">
    <property type="term" value="C:plasma membrane"/>
    <property type="evidence" value="ECO:0007669"/>
    <property type="project" value="UniProtKB-SubCell"/>
</dbReference>
<dbReference type="GO" id="GO:0015658">
    <property type="term" value="F:branched-chain amino acid transmembrane transporter activity"/>
    <property type="evidence" value="ECO:0007669"/>
    <property type="project" value="InterPro"/>
</dbReference>
<protein>
    <submittedName>
        <fullName evidence="8">ABC transporter ATP-binding protein</fullName>
    </submittedName>
</protein>
<keyword evidence="2" id="KW-1003">Cell membrane</keyword>
<dbReference type="OrthoDB" id="9804361at2"/>
<dbReference type="KEGG" id="hadh:FRZ61_10830"/>
<evidence type="ECO:0000313" key="8">
    <source>
        <dbReference type="EMBL" id="QEX21161.1"/>
    </source>
</evidence>
<sequence length="356" mass="36239">MKPPRAWIGAIAGGAALLVIPLVANSFWLDQIVTQALCLSLVAGSLSFLIRFGGQVSLAQVAIVGAASYALAYLGPNSSGLGPHWSLAAAIPAALLAAVLVATLIGMLAARTRGIYCLMITLAIGVTFFYLARQNYSIFGGFRGIAGIRRPEIAGLSLAGSVPFYALCATVAVLAYGAIRQLGRTPLGVALTALATNPDRVEAAGYDIRYLRILAFALSGVMAGSAGILLAWFHGRISPGAVDVSSIIQILVIAVLGGMGSLPGALLGAVLYLLLENFAIDLIGAERFNSLIGGVFLVVMVASPDGLLGLSKRSALLRNALPLGPAGKSPSSDRSPSQPGAAATASSANQGSEIAG</sequence>
<gene>
    <name evidence="8" type="ORF">FRZ61_10830</name>
</gene>
<dbReference type="EMBL" id="CP042582">
    <property type="protein sequence ID" value="QEX21161.1"/>
    <property type="molecule type" value="Genomic_DNA"/>
</dbReference>
<keyword evidence="9" id="KW-1185">Reference proteome</keyword>
<dbReference type="AlphaFoldDB" id="A0A5J6MV56"/>
<comment type="subcellular location">
    <subcellularLocation>
        <location evidence="1">Cell membrane</location>
        <topology evidence="1">Multi-pass membrane protein</topology>
    </subcellularLocation>
</comment>
<feature type="transmembrane region" description="Helical" evidence="7">
    <location>
        <begin position="32"/>
        <end position="50"/>
    </location>
</feature>
<organism evidence="8 9">
    <name type="scientific">Hypericibacter adhaerens</name>
    <dbReference type="NCBI Taxonomy" id="2602016"/>
    <lineage>
        <taxon>Bacteria</taxon>
        <taxon>Pseudomonadati</taxon>
        <taxon>Pseudomonadota</taxon>
        <taxon>Alphaproteobacteria</taxon>
        <taxon>Rhodospirillales</taxon>
        <taxon>Dongiaceae</taxon>
        <taxon>Hypericibacter</taxon>
    </lineage>
</organism>
<keyword evidence="5 7" id="KW-0472">Membrane</keyword>
<evidence type="ECO:0000256" key="5">
    <source>
        <dbReference type="ARBA" id="ARBA00023136"/>
    </source>
</evidence>
<evidence type="ECO:0000256" key="7">
    <source>
        <dbReference type="SAM" id="Phobius"/>
    </source>
</evidence>